<dbReference type="CTD" id="40664"/>
<feature type="compositionally biased region" description="Low complexity" evidence="18">
    <location>
        <begin position="1069"/>
        <end position="1088"/>
    </location>
</feature>
<evidence type="ECO:0000313" key="21">
    <source>
        <dbReference type="RefSeq" id="XP_030376464.1"/>
    </source>
</evidence>
<dbReference type="Proteomes" id="UP000504634">
    <property type="component" value="Unplaced"/>
</dbReference>
<keyword evidence="3 16" id="KW-0813">Transport</keyword>
<comment type="function">
    <text evidence="16">Receptor for inositol 1,4,5-trisphosphate, a second messenger that mediates the release of intracellular calcium.</text>
</comment>
<comment type="subunit">
    <text evidence="16">Homotetramer.</text>
</comment>
<evidence type="ECO:0000256" key="1">
    <source>
        <dbReference type="ARBA" id="ARBA00004477"/>
    </source>
</evidence>
<keyword evidence="7" id="KW-0677">Repeat</keyword>
<dbReference type="PROSITE" id="PS50919">
    <property type="entry name" value="MIR"/>
    <property type="match status" value="2"/>
</dbReference>
<dbReference type="InterPro" id="IPR014821">
    <property type="entry name" value="Ins145_P3_rcpt"/>
</dbReference>
<evidence type="ECO:0000256" key="14">
    <source>
        <dbReference type="ARBA" id="ARBA00023286"/>
    </source>
</evidence>
<evidence type="ECO:0000256" key="16">
    <source>
        <dbReference type="RuleBase" id="RU368044"/>
    </source>
</evidence>
<dbReference type="SUPFAM" id="SSF82109">
    <property type="entry name" value="MIR domain"/>
    <property type="match status" value="2"/>
</dbReference>
<dbReference type="GO" id="GO:0051209">
    <property type="term" value="P:release of sequestered calcium ion into cytosol"/>
    <property type="evidence" value="ECO:0007669"/>
    <property type="project" value="UniProtKB-UniRule"/>
</dbReference>
<dbReference type="Gene3D" id="2.80.10.50">
    <property type="match status" value="2"/>
</dbReference>
<evidence type="ECO:0000256" key="10">
    <source>
        <dbReference type="ARBA" id="ARBA00022989"/>
    </source>
</evidence>
<dbReference type="GO" id="GO:0070679">
    <property type="term" value="F:inositol 1,4,5 trisphosphate binding"/>
    <property type="evidence" value="ECO:0007669"/>
    <property type="project" value="UniProtKB-UniRule"/>
</dbReference>
<dbReference type="GeneID" id="115625531"/>
<feature type="coiled-coil region" evidence="17">
    <location>
        <begin position="2794"/>
        <end position="2828"/>
    </location>
</feature>
<organism evidence="20 21">
    <name type="scientific">Drosophila lebanonensis</name>
    <name type="common">Fruit fly</name>
    <name type="synonym">Scaptodrosophila lebanonensis</name>
    <dbReference type="NCBI Taxonomy" id="7225"/>
    <lineage>
        <taxon>Eukaryota</taxon>
        <taxon>Metazoa</taxon>
        <taxon>Ecdysozoa</taxon>
        <taxon>Arthropoda</taxon>
        <taxon>Hexapoda</taxon>
        <taxon>Insecta</taxon>
        <taxon>Pterygota</taxon>
        <taxon>Neoptera</taxon>
        <taxon>Endopterygota</taxon>
        <taxon>Diptera</taxon>
        <taxon>Brachycera</taxon>
        <taxon>Muscomorpha</taxon>
        <taxon>Ephydroidea</taxon>
        <taxon>Drosophilidae</taxon>
        <taxon>Scaptodrosophila</taxon>
    </lineage>
</organism>
<evidence type="ECO:0000256" key="2">
    <source>
        <dbReference type="ARBA" id="ARBA00009453"/>
    </source>
</evidence>
<dbReference type="SUPFAM" id="SSF48371">
    <property type="entry name" value="ARM repeat"/>
    <property type="match status" value="1"/>
</dbReference>
<keyword evidence="11 16" id="KW-0406">Ion transport</keyword>
<feature type="transmembrane region" description="Helical" evidence="16">
    <location>
        <begin position="2670"/>
        <end position="2693"/>
    </location>
</feature>
<feature type="transmembrane region" description="Helical" evidence="16">
    <location>
        <begin position="2406"/>
        <end position="2425"/>
    </location>
</feature>
<feature type="domain" description="MIR" evidence="19">
    <location>
        <begin position="238"/>
        <end position="294"/>
    </location>
</feature>
<dbReference type="Pfam" id="PF08454">
    <property type="entry name" value="RIH_assoc"/>
    <property type="match status" value="1"/>
</dbReference>
<keyword evidence="12 16" id="KW-0472">Membrane</keyword>
<keyword evidence="8 16" id="KW-0256">Endoplasmic reticulum</keyword>
<dbReference type="PANTHER" id="PTHR45816:SF4">
    <property type="entry name" value="RYR_IP3R HOMOLOGY ASSOCIATED DOMAIN-CONTAINING PROTEIN"/>
    <property type="match status" value="1"/>
</dbReference>
<dbReference type="InterPro" id="IPR015925">
    <property type="entry name" value="Ryanodine_IP3_receptor"/>
</dbReference>
<dbReference type="SMART" id="SM00472">
    <property type="entry name" value="MIR"/>
    <property type="match status" value="4"/>
</dbReference>
<evidence type="ECO:0000256" key="5">
    <source>
        <dbReference type="ARBA" id="ARBA00022673"/>
    </source>
</evidence>
<dbReference type="InterPro" id="IPR016024">
    <property type="entry name" value="ARM-type_fold"/>
</dbReference>
<evidence type="ECO:0000256" key="11">
    <source>
        <dbReference type="ARBA" id="ARBA00023065"/>
    </source>
</evidence>
<dbReference type="SUPFAM" id="SSF100909">
    <property type="entry name" value="IP3 receptor type 1 binding core, domain 2"/>
    <property type="match status" value="2"/>
</dbReference>
<comment type="similarity">
    <text evidence="2 16">Belongs to the InsP3 receptor family.</text>
</comment>
<evidence type="ECO:0000313" key="22">
    <source>
        <dbReference type="RefSeq" id="XP_030376465.1"/>
    </source>
</evidence>
<feature type="transmembrane region" description="Helical" evidence="16">
    <location>
        <begin position="2446"/>
        <end position="2470"/>
    </location>
</feature>
<keyword evidence="9 16" id="KW-0106">Calcium</keyword>
<evidence type="ECO:0000259" key="19">
    <source>
        <dbReference type="PROSITE" id="PS50919"/>
    </source>
</evidence>
<keyword evidence="4 16" id="KW-0109">Calcium transport</keyword>
<dbReference type="Gene3D" id="1.25.10.30">
    <property type="entry name" value="IP3 receptor type 1 binding core, RIH domain"/>
    <property type="match status" value="1"/>
</dbReference>
<dbReference type="InterPro" id="IPR016093">
    <property type="entry name" value="MIR_motif"/>
</dbReference>
<comment type="domain">
    <text evidence="16">The receptor contains a calcium channel in its C-terminal extremity. Its large N-terminal cytoplasmic region has the ligand-binding site in the N-terminus and modulatory sites in the middle portion immediately upstream of the channel region.</text>
</comment>
<dbReference type="InterPro" id="IPR013662">
    <property type="entry name" value="RIH_assoc-dom"/>
</dbReference>
<evidence type="ECO:0000256" key="4">
    <source>
        <dbReference type="ARBA" id="ARBA00022568"/>
    </source>
</evidence>
<feature type="region of interest" description="Disordered" evidence="18">
    <location>
        <begin position="2602"/>
        <end position="2622"/>
    </location>
</feature>
<feature type="compositionally biased region" description="Acidic residues" evidence="18">
    <location>
        <begin position="2218"/>
        <end position="2237"/>
    </location>
</feature>
<dbReference type="InterPro" id="IPR000493">
    <property type="entry name" value="InsP3_rcpt"/>
</dbReference>
<dbReference type="CDD" id="cd23277">
    <property type="entry name" value="beta-trefoil_MIR_ITPR"/>
    <property type="match status" value="1"/>
</dbReference>
<dbReference type="InterPro" id="IPR035910">
    <property type="entry name" value="RyR/IP3R_RIH_dom_sf"/>
</dbReference>
<dbReference type="InterPro" id="IPR005821">
    <property type="entry name" value="Ion_trans_dom"/>
</dbReference>
<dbReference type="FunFam" id="2.80.10.50:FF:000002">
    <property type="entry name" value="Inositol 1,4,5-trisphosphate receptor type 2"/>
    <property type="match status" value="1"/>
</dbReference>
<protein>
    <recommendedName>
        <fullName evidence="16">Inositol 1,4,5-trisphosphate receptor</fullName>
    </recommendedName>
</protein>
<accession>A0A6J2TKC6</accession>
<evidence type="ECO:0000256" key="12">
    <source>
        <dbReference type="ARBA" id="ARBA00023136"/>
    </source>
</evidence>
<dbReference type="GO" id="GO:0005789">
    <property type="term" value="C:endoplasmic reticulum membrane"/>
    <property type="evidence" value="ECO:0007669"/>
    <property type="project" value="UniProtKB-SubCell"/>
</dbReference>
<keyword evidence="10 16" id="KW-1133">Transmembrane helix</keyword>
<evidence type="ECO:0000256" key="9">
    <source>
        <dbReference type="ARBA" id="ARBA00022837"/>
    </source>
</evidence>
<dbReference type="PANTHER" id="PTHR45816">
    <property type="entry name" value="MIR DOMAIN-CONTAINING PROTEIN"/>
    <property type="match status" value="1"/>
</dbReference>
<feature type="region of interest" description="Disordered" evidence="18">
    <location>
        <begin position="2218"/>
        <end position="2238"/>
    </location>
</feature>
<dbReference type="Gene3D" id="1.10.287.70">
    <property type="match status" value="1"/>
</dbReference>
<evidence type="ECO:0000256" key="7">
    <source>
        <dbReference type="ARBA" id="ARBA00022737"/>
    </source>
</evidence>
<evidence type="ECO:0000256" key="13">
    <source>
        <dbReference type="ARBA" id="ARBA00023170"/>
    </source>
</evidence>
<feature type="transmembrane region" description="Helical" evidence="16">
    <location>
        <begin position="2539"/>
        <end position="2561"/>
    </location>
</feature>
<evidence type="ECO:0000256" key="8">
    <source>
        <dbReference type="ARBA" id="ARBA00022824"/>
    </source>
</evidence>
<evidence type="ECO:0000256" key="6">
    <source>
        <dbReference type="ARBA" id="ARBA00022692"/>
    </source>
</evidence>
<keyword evidence="17" id="KW-0175">Coiled coil</keyword>
<reference evidence="21 22" key="1">
    <citation type="submission" date="2025-04" db="UniProtKB">
        <authorList>
            <consortium name="RefSeq"/>
        </authorList>
    </citation>
    <scope>IDENTIFICATION</scope>
    <source>
        <strain evidence="21 22">11010-0011.00</strain>
        <tissue evidence="21 22">Whole body</tissue>
    </source>
</reference>
<proteinExistence type="inferred from homology"/>
<feature type="region of interest" description="Disordered" evidence="18">
    <location>
        <begin position="1065"/>
        <end position="1094"/>
    </location>
</feature>
<keyword evidence="15 16" id="KW-0407">Ion channel</keyword>
<feature type="transmembrane region" description="Helical" evidence="16">
    <location>
        <begin position="2364"/>
        <end position="2394"/>
    </location>
</feature>
<keyword evidence="14 16" id="KW-1071">Ligand-gated ion channel</keyword>
<gene>
    <name evidence="21 22" type="primary">LOC115625531</name>
</gene>
<dbReference type="GO" id="GO:0005220">
    <property type="term" value="F:inositol 1,4,5-trisphosphate-gated calcium channel activity"/>
    <property type="evidence" value="ECO:0007669"/>
    <property type="project" value="UniProtKB-UniRule"/>
</dbReference>
<feature type="domain" description="MIR" evidence="19">
    <location>
        <begin position="115"/>
        <end position="170"/>
    </location>
</feature>
<dbReference type="Pfam" id="PF00520">
    <property type="entry name" value="Ion_trans"/>
    <property type="match status" value="1"/>
</dbReference>
<evidence type="ECO:0000256" key="15">
    <source>
        <dbReference type="ARBA" id="ARBA00023303"/>
    </source>
</evidence>
<feature type="transmembrane region" description="Helical" evidence="16">
    <location>
        <begin position="2490"/>
        <end position="2518"/>
    </location>
</feature>
<dbReference type="Pfam" id="PF02815">
    <property type="entry name" value="MIR"/>
    <property type="match status" value="1"/>
</dbReference>
<evidence type="ECO:0000313" key="20">
    <source>
        <dbReference type="Proteomes" id="UP000504634"/>
    </source>
</evidence>
<keyword evidence="20" id="KW-1185">Reference proteome</keyword>
<dbReference type="FunFam" id="1.25.10.30:FF:000001">
    <property type="entry name" value="Inositol 1,4,5-trisphosphate receptor, type 2"/>
    <property type="match status" value="1"/>
</dbReference>
<evidence type="ECO:0000256" key="3">
    <source>
        <dbReference type="ARBA" id="ARBA00022448"/>
    </source>
</evidence>
<feature type="compositionally biased region" description="Polar residues" evidence="18">
    <location>
        <begin position="2603"/>
        <end position="2615"/>
    </location>
</feature>
<comment type="subcellular location">
    <subcellularLocation>
        <location evidence="1 16">Endoplasmic reticulum membrane</location>
        <topology evidence="1 16">Multi-pass membrane protein</topology>
    </subcellularLocation>
</comment>
<dbReference type="RefSeq" id="XP_030376464.1">
    <property type="nucleotide sequence ID" value="XM_030520604.1"/>
</dbReference>
<dbReference type="InterPro" id="IPR000699">
    <property type="entry name" value="RIH_dom"/>
</dbReference>
<sequence>MGDNIIGSASFLHLGDIVSLYAEGSVCGFLSTLGLVDDRTVVCPEAGDLSYPPKKFRDCLIKICPMNRYSAQKQFWKAAKQSASSNTDPTLLKRLHHAAEIEKKQNETENKKLLGNSIQYGRVVVQLLHLKSNKYLTVNKRLPSLLEKNAMRVYLDANGNEGSWFYIKPFYKLRSIGDYVVVGDKVILSPVNAEQQNLHVAANYELPDNPGCKEVNVLNSSTSSWKISLFMEHKENQEHILKGGDVVRLFHAEQEKFLTMDEYKKQYHVFLRTTGRTSATAATSSKALWEIEVVQHDSCRGGAGDWNSLYRFKHLATGHYLAAEEETDTGGTVAANAHEPLLADCSKDSGLGMNSLSSTMNVSSEKQKSKQYRLVSVPYSADIASVFVLDATTMARADSLVPQSSYVRLQHICSNTWVHATSIPIDADDDKPVMSKVCCSPLKEDKEAFALIPVSPVEVRDLDFANDACKVLATVTSKLDNGSISINERRALISLLQDIVYFIAGMENEQNKTKALEFTIKNPIRDRQKLLREQYILKQLFKILQGPFQEHTAGDGPFLRLDELSDPKNSPYKNIFRLCYRILRLSQQDYRKNQEYIAKHFGLMQKQIGYDILAEDTITALLHNNRKLLEKHITAAEIETFVGLVRKNMHNWDSRFLDYLSDLCVSNRKAIAVTQELICKSVLSDKNADILIDTQIKALKGGALVRPYKGLDDQSLGTLTEVAGDEDDKSDVQSTSTTTTWDSSSVTDEETTLGEKYEIHLQWKDQPNSRSMADLADRAAAGCEQEAAILNYYRHQLNLFSNMCLNRQYLALNILSPQLDIDLILKCMSDETMPYELRASFCRLMLHLHVDRDPQEPVTPVKYARLWSEIPSKMSIMDYDGKNQQPDQNKQACRAKFNTTIAFVENYLCNVATKVWLFTDQEQIKLTFEVVKLARDLIYFGFYSFSDLLRLTKTLLSILDCVSESATGGAFVNTDIVSEGGVLRSIGDMNTVMTSLALGSVGQTIAAPSISLQQRKSVSQLLKEYPLVMDTKLKIIEILQFILDVRLDYRISCLLSIFKREFDESDAQSPSGASSATGGSTPAPGSTTVGSEVGSDDAAAVESMAAAAAAAAATAARQKNIDLESIGVQAEGIFDCERSDAANLDLDGQGGRTFLRVLLHLIMHDYAPLVSGALHLLFRHFSQRQEVLQAFRQVQLLVSDSDVESYKQIKSDLDILRQSVEKSELWVYKAKATDELGGTDNAGDTANLEYGAALSPEQRNEYRKVKEILMRMNKFCVTAGPIVRPRKHEQRLLRNVGVHTVVLDLLQNPYDEKDDVLMKELMCLAHEFLQNFCLGNQQNQVLLHNHLDLFLNPGILEAKTVCAIFKDNLALCNEVTDKVVQHFVHCIEIHGRHVAYLQFLQTIVKAENQFIRKCQDMVMQELINAGEDVLVFYNDKTSFNHFVQMMQQNKRQPLSDDNPLKYHVELVKLLACCTMGKNVYTEIKCNNLLSLDDIRTIICHPDCIAEVKESYVDFLNHCYIDTEVEMKEIYTSSHMWTLFENSFLVDINRLIDNVVASTDKTLLNYVLNGVTNILSTFFSSPFSDQSTIVQSRQLIFVQLLQATYRLTQCKWLSLADRFNVENCIRTLTESAKMRSIAIPQDLEQQVANMSSKTAMLTRQTTKWLLASKQPKYETQQSASLMRWDRSIIEGLQDIVSLLEDQLKPVVEAELSLLVDILYRSELLFPAGTEARKRCESGGFIRKLIKHTEKLLEEKEEKMCVKVLRTLREMMAIDVNYGEKGDALRQTLLLRYFQCKSSTSSSPTLTHGVGALRSLEGVAAAAAAGVAGSGSATATAEQQKQVHLVTHGPGAKYLQRAGKTLHEVQNHLDREGASDLVVELVIKSVHSPNIFVEAVELGIALLEGGNPIIQKGMFQKFLSDDLNQAFFKVFFEKMKDAQQEIKSTVSVNTTDIAAKAHENKQDVNLELDKISRKHGLKSNGVIITDELKRELHNAGLETARAYGNARNIHSGEESSAVSVNSPLEDILAEKLEKHKDSKEDRNKLSNKVLVMQPILRFLQLLCENHNPDLQNLLRNQNNKTNNNLVSETLMFLDCICGSTTGGLGLLGLYINENNVALINQTLETLTEYCQGPCHENQNCIATHESNGLDIITALILNNINPLGENRMDLVLELKNNASKLLLAIMESRGDSENAERILYNMNPKQLVEVACKAYHQEEMIDENDEPDETDTTDDDDDVSVSPREVGHNIYILCHQLAQHNKELAALLKASEDPHSASFDAKTSQALMYYATHTAQIEIVRNDRTLEQIVFPIPEICEYLTTDTKFKILNTAERDDQGSKVADFFEKAEEMFNEMKWQKKLRSQPLLFWISSYMSLWSNILFNCVVFINMIVAFFYPFDNSVPELSPHFSLLFWAILIFSLVFVITLPRKSCILALIGSIIFRSNYLLGPQSTLCLLGVVTVALKSVHIVSIMGNKGTLEKRFLKIITDVQLLYHCIYIAFCFCGLIFHPFFYSLLLFDVVYREETLVNVIRSVTRNGRSIVLTAVLALILVYLFSIIGYMFFKDDFLVSVDYEEQEPITPLPITISVPAGEGYCDTPDELGGCSSDNNGNNKELGSSNGGGEAKERSCDSLIMCIVTTLNQGLRNGGGIGDILRAPSSKEGLFAARVIYDLLFFFIVIIIVLNLIFGVIIDTFADLRSEKQQKEAILKTTCFICSLNRSAFDNKTVSFEEHIKSEHNMWHYLYFIVLVKVKDPTEFTGPESYVYAMVKAVILDWFPRLRAMSLAAVDADGEQIELRSMQAQLLETQSLVKNLSAQLHELKDHMTEQRKQKQRLGLLNTTANNLLPFQ</sequence>
<evidence type="ECO:0000256" key="17">
    <source>
        <dbReference type="SAM" id="Coils"/>
    </source>
</evidence>
<keyword evidence="5 16" id="KW-0107">Calcium channel</keyword>
<keyword evidence="13 16" id="KW-0675">Receptor</keyword>
<dbReference type="OrthoDB" id="76898at2759"/>
<dbReference type="Pfam" id="PF01365">
    <property type="entry name" value="RYDR_ITPR"/>
    <property type="match status" value="2"/>
</dbReference>
<dbReference type="Pfam" id="PF08709">
    <property type="entry name" value="Ins145_P3_rec"/>
    <property type="match status" value="1"/>
</dbReference>
<keyword evidence="6 16" id="KW-0812">Transmembrane</keyword>
<feature type="compositionally biased region" description="Low complexity" evidence="18">
    <location>
        <begin position="732"/>
        <end position="746"/>
    </location>
</feature>
<feature type="region of interest" description="Disordered" evidence="18">
    <location>
        <begin position="724"/>
        <end position="747"/>
    </location>
</feature>
<name>A0A6J2TKC6_DROLE</name>
<dbReference type="RefSeq" id="XP_030376465.1">
    <property type="nucleotide sequence ID" value="XM_030520605.1"/>
</dbReference>
<evidence type="ECO:0000256" key="18">
    <source>
        <dbReference type="SAM" id="MobiDB-lite"/>
    </source>
</evidence>
<dbReference type="InterPro" id="IPR036300">
    <property type="entry name" value="MIR_dom_sf"/>
</dbReference>
<dbReference type="PRINTS" id="PR00779">
    <property type="entry name" value="INSP3RECEPTR"/>
</dbReference>